<sequence length="160" mass="17719">MPRMTDPYSPRFDDRDRLWGLPDPDIQPGFYAGVPFKRLVAWLVDFVLVAILTAIVVPFTAFTALFFLPLLYFTLDLVYRWSTIANGSSTWGMRLMGIELRTRAGHKLDSGLALVHTLGFIVTSAMMIPQLLSAGMMLTLPRGQGLTDVVLGTTAINRAA</sequence>
<dbReference type="STRING" id="1335048.AKL17_2108"/>
<protein>
    <submittedName>
        <fullName evidence="7">RDD domain-containing protein</fullName>
    </submittedName>
</protein>
<name>A0A159Z4W8_9RHOB</name>
<keyword evidence="2 5" id="KW-0812">Transmembrane</keyword>
<keyword evidence="4 5" id="KW-0472">Membrane</keyword>
<feature type="transmembrane region" description="Helical" evidence="5">
    <location>
        <begin position="111"/>
        <end position="132"/>
    </location>
</feature>
<gene>
    <name evidence="7" type="ORF">AKL17_2108</name>
</gene>
<evidence type="ECO:0000256" key="2">
    <source>
        <dbReference type="ARBA" id="ARBA00022692"/>
    </source>
</evidence>
<dbReference type="EMBL" id="CP012661">
    <property type="protein sequence ID" value="AMY69354.1"/>
    <property type="molecule type" value="Genomic_DNA"/>
</dbReference>
<dbReference type="RefSeq" id="WP_236938086.1">
    <property type="nucleotide sequence ID" value="NZ_CP012661.1"/>
</dbReference>
<evidence type="ECO:0000256" key="3">
    <source>
        <dbReference type="ARBA" id="ARBA00022989"/>
    </source>
</evidence>
<feature type="transmembrane region" description="Helical" evidence="5">
    <location>
        <begin position="46"/>
        <end position="73"/>
    </location>
</feature>
<feature type="domain" description="RDD" evidence="6">
    <location>
        <begin position="35"/>
        <end position="150"/>
    </location>
</feature>
<accession>A0A159Z4W8</accession>
<evidence type="ECO:0000259" key="6">
    <source>
        <dbReference type="Pfam" id="PF06271"/>
    </source>
</evidence>
<keyword evidence="8" id="KW-1185">Reference proteome</keyword>
<evidence type="ECO:0000313" key="8">
    <source>
        <dbReference type="Proteomes" id="UP000076128"/>
    </source>
</evidence>
<evidence type="ECO:0000256" key="5">
    <source>
        <dbReference type="SAM" id="Phobius"/>
    </source>
</evidence>
<dbReference type="InterPro" id="IPR010432">
    <property type="entry name" value="RDD"/>
</dbReference>
<proteinExistence type="predicted"/>
<evidence type="ECO:0000256" key="4">
    <source>
        <dbReference type="ARBA" id="ARBA00023136"/>
    </source>
</evidence>
<keyword evidence="3 5" id="KW-1133">Transmembrane helix</keyword>
<dbReference type="Pfam" id="PF06271">
    <property type="entry name" value="RDD"/>
    <property type="match status" value="1"/>
</dbReference>
<evidence type="ECO:0000256" key="1">
    <source>
        <dbReference type="ARBA" id="ARBA00004141"/>
    </source>
</evidence>
<evidence type="ECO:0000313" key="7">
    <source>
        <dbReference type="EMBL" id="AMY69354.1"/>
    </source>
</evidence>
<dbReference type="GO" id="GO:0016020">
    <property type="term" value="C:membrane"/>
    <property type="evidence" value="ECO:0007669"/>
    <property type="project" value="UniProtKB-SubCell"/>
</dbReference>
<dbReference type="Proteomes" id="UP000076128">
    <property type="component" value="Chromosome"/>
</dbReference>
<organism evidence="7 8">
    <name type="scientific">Frigidibacter mobilis</name>
    <dbReference type="NCBI Taxonomy" id="1335048"/>
    <lineage>
        <taxon>Bacteria</taxon>
        <taxon>Pseudomonadati</taxon>
        <taxon>Pseudomonadota</taxon>
        <taxon>Alphaproteobacteria</taxon>
        <taxon>Rhodobacterales</taxon>
        <taxon>Paracoccaceae</taxon>
        <taxon>Frigidibacter</taxon>
    </lineage>
</organism>
<dbReference type="KEGG" id="daa:AKL17_2108"/>
<dbReference type="AlphaFoldDB" id="A0A159Z4W8"/>
<comment type="subcellular location">
    <subcellularLocation>
        <location evidence="1">Membrane</location>
        <topology evidence="1">Multi-pass membrane protein</topology>
    </subcellularLocation>
</comment>
<reference evidence="7 8" key="1">
    <citation type="submission" date="2015-09" db="EMBL/GenBank/DDBJ databases">
        <title>Complete genome sequence of Defluviimonas alba cai42t isolated from an oilfield in Xinjiang.</title>
        <authorList>
            <person name="Geng S."/>
            <person name="Pan X."/>
            <person name="Wu X."/>
        </authorList>
    </citation>
    <scope>NUCLEOTIDE SEQUENCE [LARGE SCALE GENOMIC DNA]</scope>
    <source>
        <strain evidence="8">cai42</strain>
    </source>
</reference>